<reference evidence="2" key="1">
    <citation type="submission" date="2021-02" db="EMBL/GenBank/DDBJ databases">
        <authorList>
            <person name="Nieuwenhuis M."/>
            <person name="Van De Peppel L.J.J."/>
        </authorList>
    </citation>
    <scope>NUCLEOTIDE SEQUENCE</scope>
    <source>
        <strain evidence="2">D49</strain>
    </source>
</reference>
<feature type="compositionally biased region" description="Polar residues" evidence="1">
    <location>
        <begin position="269"/>
        <end position="279"/>
    </location>
</feature>
<evidence type="ECO:0000313" key="3">
    <source>
        <dbReference type="Proteomes" id="UP000717328"/>
    </source>
</evidence>
<evidence type="ECO:0000256" key="1">
    <source>
        <dbReference type="SAM" id="MobiDB-lite"/>
    </source>
</evidence>
<organism evidence="2 3">
    <name type="scientific">Sphagnurus paluster</name>
    <dbReference type="NCBI Taxonomy" id="117069"/>
    <lineage>
        <taxon>Eukaryota</taxon>
        <taxon>Fungi</taxon>
        <taxon>Dikarya</taxon>
        <taxon>Basidiomycota</taxon>
        <taxon>Agaricomycotina</taxon>
        <taxon>Agaricomycetes</taxon>
        <taxon>Agaricomycetidae</taxon>
        <taxon>Agaricales</taxon>
        <taxon>Tricholomatineae</taxon>
        <taxon>Lyophyllaceae</taxon>
        <taxon>Sphagnurus</taxon>
    </lineage>
</organism>
<feature type="region of interest" description="Disordered" evidence="1">
    <location>
        <begin position="265"/>
        <end position="299"/>
    </location>
</feature>
<dbReference type="OrthoDB" id="3007288at2759"/>
<name>A0A9P7GLB3_9AGAR</name>
<evidence type="ECO:0000313" key="2">
    <source>
        <dbReference type="EMBL" id="KAG5652757.1"/>
    </source>
</evidence>
<feature type="region of interest" description="Disordered" evidence="1">
    <location>
        <begin position="1"/>
        <end position="35"/>
    </location>
</feature>
<comment type="caution">
    <text evidence="2">The sequence shown here is derived from an EMBL/GenBank/DDBJ whole genome shotgun (WGS) entry which is preliminary data.</text>
</comment>
<gene>
    <name evidence="2" type="ORF">H0H81_003844</name>
</gene>
<keyword evidence="3" id="KW-1185">Reference proteome</keyword>
<reference evidence="2" key="2">
    <citation type="submission" date="2021-10" db="EMBL/GenBank/DDBJ databases">
        <title>Phylogenomics reveals ancestral predisposition of the termite-cultivated fungus Termitomyces towards a domesticated lifestyle.</title>
        <authorList>
            <person name="Auxier B."/>
            <person name="Grum-Grzhimaylo A."/>
            <person name="Cardenas M.E."/>
            <person name="Lodge J.D."/>
            <person name="Laessoe T."/>
            <person name="Pedersen O."/>
            <person name="Smith M.E."/>
            <person name="Kuyper T.W."/>
            <person name="Franco-Molano E.A."/>
            <person name="Baroni T.J."/>
            <person name="Aanen D.K."/>
        </authorList>
    </citation>
    <scope>NUCLEOTIDE SEQUENCE</scope>
    <source>
        <strain evidence="2">D49</strain>
    </source>
</reference>
<dbReference type="Proteomes" id="UP000717328">
    <property type="component" value="Unassembled WGS sequence"/>
</dbReference>
<protein>
    <submittedName>
        <fullName evidence="2">Uncharacterized protein</fullName>
    </submittedName>
</protein>
<dbReference type="EMBL" id="JABCKI010000100">
    <property type="protein sequence ID" value="KAG5652757.1"/>
    <property type="molecule type" value="Genomic_DNA"/>
</dbReference>
<feature type="compositionally biased region" description="Polar residues" evidence="1">
    <location>
        <begin position="9"/>
        <end position="25"/>
    </location>
</feature>
<sequence length="328" mass="36469">MSHDFSDQDFPSGQPSLDISRNSSENQDRSHCSDDPYDPENFIFVALTILKTPPTKEIVEELYAFLETAESLPDAEKRMETFKLAVQLRTYYSMIKIQAGQGASNEALAQVKKSIDMGVVLTPSQKAEIRGACRRTVWESDRTDYSNPAMIDAVIARLKKYSKTNDFEGFFNSPSQLRAATLKRIVGTTASNAKREYKQLIKDGVIGNNDGCTSLTASLMEGMRRFGRSSDTPSVKDATHLLLARFVARQCLPLLKDLKNQDNDLIAQPSPQSDANMNISKKRRIDGIAPKPSGRASQGTDFMSVLSAWWAEREAELGADISAPEWNE</sequence>
<dbReference type="AlphaFoldDB" id="A0A9P7GLB3"/>
<accession>A0A9P7GLB3</accession>
<proteinExistence type="predicted"/>